<reference evidence="10" key="1">
    <citation type="submission" date="2020-10" db="EMBL/GenBank/DDBJ databases">
        <authorList>
            <person name="Gilroy R."/>
        </authorList>
    </citation>
    <scope>NUCLEOTIDE SEQUENCE</scope>
    <source>
        <strain evidence="10">CHK147-3167</strain>
    </source>
</reference>
<comment type="caution">
    <text evidence="10">The sequence shown here is derived from an EMBL/GenBank/DDBJ whole genome shotgun (WGS) entry which is preliminary data.</text>
</comment>
<dbReference type="GO" id="GO:0016787">
    <property type="term" value="F:hydrolase activity"/>
    <property type="evidence" value="ECO:0007669"/>
    <property type="project" value="UniProtKB-KW"/>
</dbReference>
<name>A0A9D0ZSU3_9FIRM</name>
<dbReference type="PANTHER" id="PTHR15822:SF4">
    <property type="entry name" value="TYROSYL-DNA PHOSPHODIESTERASE 2"/>
    <property type="match status" value="1"/>
</dbReference>
<dbReference type="InterPro" id="IPR005135">
    <property type="entry name" value="Endo/exonuclease/phosphatase"/>
</dbReference>
<evidence type="ECO:0000256" key="8">
    <source>
        <dbReference type="ARBA" id="ARBA00023204"/>
    </source>
</evidence>
<dbReference type="SUPFAM" id="SSF56219">
    <property type="entry name" value="DNase I-like"/>
    <property type="match status" value="1"/>
</dbReference>
<dbReference type="Pfam" id="PF03372">
    <property type="entry name" value="Exo_endo_phos"/>
    <property type="match status" value="1"/>
</dbReference>
<keyword evidence="6" id="KW-0378">Hydrolase</keyword>
<keyword evidence="7" id="KW-0460">Magnesium</keyword>
<evidence type="ECO:0000256" key="1">
    <source>
        <dbReference type="ARBA" id="ARBA00001936"/>
    </source>
</evidence>
<protein>
    <submittedName>
        <fullName evidence="10">Endonuclease/exonuclease/phosphatase family protein</fullName>
    </submittedName>
</protein>
<keyword evidence="8" id="KW-0234">DNA repair</keyword>
<dbReference type="GO" id="GO:0006281">
    <property type="term" value="P:DNA repair"/>
    <property type="evidence" value="ECO:0007669"/>
    <property type="project" value="UniProtKB-KW"/>
</dbReference>
<evidence type="ECO:0000256" key="7">
    <source>
        <dbReference type="ARBA" id="ARBA00022842"/>
    </source>
</evidence>
<evidence type="ECO:0000256" key="2">
    <source>
        <dbReference type="ARBA" id="ARBA00001946"/>
    </source>
</evidence>
<gene>
    <name evidence="10" type="ORF">IAB27_07675</name>
</gene>
<evidence type="ECO:0000313" key="10">
    <source>
        <dbReference type="EMBL" id="HIQ91477.1"/>
    </source>
</evidence>
<dbReference type="GO" id="GO:0046872">
    <property type="term" value="F:metal ion binding"/>
    <property type="evidence" value="ECO:0007669"/>
    <property type="project" value="UniProtKB-KW"/>
</dbReference>
<dbReference type="InterPro" id="IPR051547">
    <property type="entry name" value="TDP2-like"/>
</dbReference>
<dbReference type="GO" id="GO:0004519">
    <property type="term" value="F:endonuclease activity"/>
    <property type="evidence" value="ECO:0007669"/>
    <property type="project" value="UniProtKB-KW"/>
</dbReference>
<keyword evidence="10" id="KW-0255">Endonuclease</keyword>
<accession>A0A9D0ZSU3</accession>
<keyword evidence="4" id="KW-0479">Metal-binding</keyword>
<organism evidence="10 11">
    <name type="scientific">Candidatus Coprosoma intestinipullorum</name>
    <dbReference type="NCBI Taxonomy" id="2840752"/>
    <lineage>
        <taxon>Bacteria</taxon>
        <taxon>Bacillati</taxon>
        <taxon>Bacillota</taxon>
        <taxon>Bacillota incertae sedis</taxon>
        <taxon>Candidatus Coprosoma</taxon>
    </lineage>
</organism>
<proteinExistence type="predicted"/>
<evidence type="ECO:0000256" key="5">
    <source>
        <dbReference type="ARBA" id="ARBA00022763"/>
    </source>
</evidence>
<dbReference type="InterPro" id="IPR036691">
    <property type="entry name" value="Endo/exonu/phosph_ase_sf"/>
</dbReference>
<comment type="cofactor">
    <cofactor evidence="2">
        <name>Mg(2+)</name>
        <dbReference type="ChEBI" id="CHEBI:18420"/>
    </cofactor>
</comment>
<evidence type="ECO:0000256" key="6">
    <source>
        <dbReference type="ARBA" id="ARBA00022801"/>
    </source>
</evidence>
<keyword evidence="5" id="KW-0227">DNA damage</keyword>
<evidence type="ECO:0000256" key="4">
    <source>
        <dbReference type="ARBA" id="ARBA00022723"/>
    </source>
</evidence>
<evidence type="ECO:0000259" key="9">
    <source>
        <dbReference type="Pfam" id="PF03372"/>
    </source>
</evidence>
<feature type="domain" description="Endonuclease/exonuclease/phosphatase" evidence="9">
    <location>
        <begin position="4"/>
        <end position="221"/>
    </location>
</feature>
<reference evidence="10" key="2">
    <citation type="journal article" date="2021" name="PeerJ">
        <title>Extensive microbial diversity within the chicken gut microbiome revealed by metagenomics and culture.</title>
        <authorList>
            <person name="Gilroy R."/>
            <person name="Ravi A."/>
            <person name="Getino M."/>
            <person name="Pursley I."/>
            <person name="Horton D.L."/>
            <person name="Alikhan N.F."/>
            <person name="Baker D."/>
            <person name="Gharbi K."/>
            <person name="Hall N."/>
            <person name="Watson M."/>
            <person name="Adriaenssens E.M."/>
            <person name="Foster-Nyarko E."/>
            <person name="Jarju S."/>
            <person name="Secka A."/>
            <person name="Antonio M."/>
            <person name="Oren A."/>
            <person name="Chaudhuri R.R."/>
            <person name="La Ragione R."/>
            <person name="Hildebrand F."/>
            <person name="Pallen M.J."/>
        </authorList>
    </citation>
    <scope>NUCLEOTIDE SEQUENCE</scope>
    <source>
        <strain evidence="10">CHK147-3167</strain>
    </source>
</reference>
<dbReference type="AlphaFoldDB" id="A0A9D0ZSU3"/>
<keyword evidence="3" id="KW-0540">Nuclease</keyword>
<comment type="cofactor">
    <cofactor evidence="1">
        <name>Mn(2+)</name>
        <dbReference type="ChEBI" id="CHEBI:29035"/>
    </cofactor>
</comment>
<dbReference type="Gene3D" id="3.60.10.10">
    <property type="entry name" value="Endonuclease/exonuclease/phosphatase"/>
    <property type="match status" value="1"/>
</dbReference>
<dbReference type="Proteomes" id="UP000886786">
    <property type="component" value="Unassembled WGS sequence"/>
</dbReference>
<dbReference type="EMBL" id="DVFV01000131">
    <property type="protein sequence ID" value="HIQ91477.1"/>
    <property type="molecule type" value="Genomic_DNA"/>
</dbReference>
<dbReference type="PANTHER" id="PTHR15822">
    <property type="entry name" value="TRAF AND TNF RECEPTOR-ASSOCIATED PROTEIN"/>
    <property type="match status" value="1"/>
</dbReference>
<sequence length="232" mass="27587">MKIVTFNLQNDLIKETIDKKELLINFIKVENPDIICFQELNFKLKKYIEENIQNYIIVGTSRYQTNSFIDEYNSILIKKDIDLLETKTFPLYKRFKHDFFSIFPRICTYVKLKKANQTFQIYNTHLDHLFNYTRKHQLQILKKHLKHHEDIPTIITGDFNMTKNNPNLENFLESKLINTGSSLTKSTLKYIHHLPIDFIITSKNIKCQSIKIDQNTHISDHYPLIAHLKLNS</sequence>
<evidence type="ECO:0000313" key="11">
    <source>
        <dbReference type="Proteomes" id="UP000886786"/>
    </source>
</evidence>
<evidence type="ECO:0000256" key="3">
    <source>
        <dbReference type="ARBA" id="ARBA00022722"/>
    </source>
</evidence>